<proteinExistence type="predicted"/>
<reference evidence="1 2" key="1">
    <citation type="submission" date="2014-04" db="EMBL/GenBank/DDBJ databases">
        <title>Genome sequencing of Vibrio navarrensis strains.</title>
        <authorList>
            <person name="Gladney L.M."/>
            <person name="Katz L.S."/>
            <person name="Marino-Ramirez L."/>
            <person name="Jordan I.K."/>
        </authorList>
    </citation>
    <scope>NUCLEOTIDE SEQUENCE [LARGE SCALE GENOMIC DNA]</scope>
    <source>
        <strain evidence="1 2">ATCC 51183</strain>
    </source>
</reference>
<keyword evidence="2" id="KW-1185">Reference proteome</keyword>
<dbReference type="PROSITE" id="PS51257">
    <property type="entry name" value="PROKAR_LIPOPROTEIN"/>
    <property type="match status" value="1"/>
</dbReference>
<evidence type="ECO:0000313" key="1">
    <source>
        <dbReference type="EMBL" id="KGK08543.1"/>
    </source>
</evidence>
<gene>
    <name evidence="1" type="ORF">EA26_15005</name>
</gene>
<dbReference type="EMBL" id="JMCG01000002">
    <property type="protein sequence ID" value="KGK08543.1"/>
    <property type="molecule type" value="Genomic_DNA"/>
</dbReference>
<accession>A0A099LK61</accession>
<comment type="caution">
    <text evidence="1">The sequence shown here is derived from an EMBL/GenBank/DDBJ whole genome shotgun (WGS) entry which is preliminary data.</text>
</comment>
<evidence type="ECO:0000313" key="2">
    <source>
        <dbReference type="Proteomes" id="UP000029994"/>
    </source>
</evidence>
<organism evidence="1 2">
    <name type="scientific">Vibrio navarrensis</name>
    <dbReference type="NCBI Taxonomy" id="29495"/>
    <lineage>
        <taxon>Bacteria</taxon>
        <taxon>Pseudomonadati</taxon>
        <taxon>Pseudomonadota</taxon>
        <taxon>Gammaproteobacteria</taxon>
        <taxon>Vibrionales</taxon>
        <taxon>Vibrionaceae</taxon>
        <taxon>Vibrio</taxon>
    </lineage>
</organism>
<sequence length="253" mass="29476">MRVYILFFYLVIMFGCKSTNSEIYETIPNSGISSHEKFSFDHLLNDYLAMNAITDERVHWYINSYSVLRKEFESRKESGFEFDDFINKVKDDIKHKVKVNSYSTFYDVKLYEYDKEEKYFNLVAQDGIGTIETYWNNYSGSSNPNTPGWFKIIVRADMRGWVFDATPEQAMEIIENNKNRVLNGFVTYQVDKCISTQDSGEAKKMKVPLGHEYAHAIFCDVTVTGVKFFNTNKIYDHSVPYAEAKFVSKYAGK</sequence>
<name>A0A099LK61_9VIBR</name>
<protein>
    <submittedName>
        <fullName evidence="1">Uncharacterized protein</fullName>
    </submittedName>
</protein>
<dbReference type="eggNOG" id="ENOG5031Q2R">
    <property type="taxonomic scope" value="Bacteria"/>
</dbReference>
<dbReference type="AlphaFoldDB" id="A0A099LK61"/>
<dbReference type="Proteomes" id="UP000029994">
    <property type="component" value="Unassembled WGS sequence"/>
</dbReference>